<proteinExistence type="predicted"/>
<feature type="transmembrane region" description="Helical" evidence="1">
    <location>
        <begin position="58"/>
        <end position="80"/>
    </location>
</feature>
<comment type="caution">
    <text evidence="2">The sequence shown here is derived from an EMBL/GenBank/DDBJ whole genome shotgun (WGS) entry which is preliminary data.</text>
</comment>
<feature type="transmembrane region" description="Helical" evidence="1">
    <location>
        <begin position="6"/>
        <end position="24"/>
    </location>
</feature>
<evidence type="ECO:0000313" key="3">
    <source>
        <dbReference type="Proteomes" id="UP001141327"/>
    </source>
</evidence>
<keyword evidence="1" id="KW-0812">Transmembrane</keyword>
<sequence length="515" mass="54497">MLSPWLLILLVLCVVLIILGTVLLKLDALVTLIIVSVIYGLLSLNMPVSAVLPALNSGFGSTIGSIGIVIIFGSIIGTFLEKSGGAERLATAVLRLLGKKNISLSMLLVGWIVSIPVFCDSAFILLFPLARSLAQQADMTIVSPTIALMLGLYSTHTLVPPTPGPVAAAAAVGADLGLMILWGGVCSLISLIPCFCWAVFFGRRTYISPVDGSRVRPVPVSGDIPLVENPLMKKPVAASITPAPSVSVTPRETDLAKAGSATPPAKSSRRCGALNRCCLCWSCCRGHRGRGTQPPALILTLLPLVLPILLILLKRPVRPHLRWNRRLLELCRHPRLCALRGCLTCLLLPPTLDRTLIGTGGWVGDGIKTCAMIILVTGAGGAFGKVLQEAKVATYIQQLFGQAPMGTWLPWLIAAFIKTAQGSSTVAMITTAGIMGPLMELFGLTTPHTRALTAVAIGAGAQVVSHANDSFFWVVTQLSKMGVRDGYKFLTVGSLIQGLANGLVCYLFSLAMRGL</sequence>
<name>A0ABQ8U6Y8_9EUKA</name>
<protein>
    <submittedName>
        <fullName evidence="2">GntP family permease</fullName>
    </submittedName>
</protein>
<dbReference type="Proteomes" id="UP001141327">
    <property type="component" value="Unassembled WGS sequence"/>
</dbReference>
<organism evidence="2 3">
    <name type="scientific">Paratrimastix pyriformis</name>
    <dbReference type="NCBI Taxonomy" id="342808"/>
    <lineage>
        <taxon>Eukaryota</taxon>
        <taxon>Metamonada</taxon>
        <taxon>Preaxostyla</taxon>
        <taxon>Paratrimastigidae</taxon>
        <taxon>Paratrimastix</taxon>
    </lineage>
</organism>
<feature type="transmembrane region" description="Helical" evidence="1">
    <location>
        <begin position="296"/>
        <end position="313"/>
    </location>
</feature>
<feature type="transmembrane region" description="Helical" evidence="1">
    <location>
        <begin position="101"/>
        <end position="127"/>
    </location>
</feature>
<dbReference type="PANTHER" id="PTHR30354:SF11">
    <property type="entry name" value="PERMEASE"/>
    <property type="match status" value="1"/>
</dbReference>
<gene>
    <name evidence="2" type="ORF">PAPYR_10016</name>
</gene>
<keyword evidence="1" id="KW-0472">Membrane</keyword>
<keyword evidence="1" id="KW-1133">Transmembrane helix</keyword>
<dbReference type="Pfam" id="PF02447">
    <property type="entry name" value="GntP_permease"/>
    <property type="match status" value="2"/>
</dbReference>
<feature type="transmembrane region" description="Helical" evidence="1">
    <location>
        <begin position="29"/>
        <end position="52"/>
    </location>
</feature>
<evidence type="ECO:0000256" key="1">
    <source>
        <dbReference type="SAM" id="Phobius"/>
    </source>
</evidence>
<accession>A0ABQ8U6Y8</accession>
<reference evidence="2" key="1">
    <citation type="journal article" date="2022" name="bioRxiv">
        <title>Genomics of Preaxostyla Flagellates Illuminates Evolutionary Transitions and the Path Towards Mitochondrial Loss.</title>
        <authorList>
            <person name="Novak L.V.F."/>
            <person name="Treitli S.C."/>
            <person name="Pyrih J."/>
            <person name="Halakuc P."/>
            <person name="Pipaliya S.V."/>
            <person name="Vacek V."/>
            <person name="Brzon O."/>
            <person name="Soukal P."/>
            <person name="Eme L."/>
            <person name="Dacks J.B."/>
            <person name="Karnkowska A."/>
            <person name="Elias M."/>
            <person name="Hampl V."/>
        </authorList>
    </citation>
    <scope>NUCLEOTIDE SEQUENCE</scope>
    <source>
        <strain evidence="2">RCP-MX</strain>
    </source>
</reference>
<feature type="transmembrane region" description="Helical" evidence="1">
    <location>
        <begin position="180"/>
        <end position="200"/>
    </location>
</feature>
<keyword evidence="3" id="KW-1185">Reference proteome</keyword>
<dbReference type="InterPro" id="IPR003474">
    <property type="entry name" value="Glcn_transporter"/>
</dbReference>
<dbReference type="EMBL" id="JAPMOS010000119">
    <property type="protein sequence ID" value="KAJ4455112.1"/>
    <property type="molecule type" value="Genomic_DNA"/>
</dbReference>
<feature type="transmembrane region" description="Helical" evidence="1">
    <location>
        <begin position="139"/>
        <end position="159"/>
    </location>
</feature>
<dbReference type="PANTHER" id="PTHR30354">
    <property type="entry name" value="GNT FAMILY GLUCONATE TRANSPORTER"/>
    <property type="match status" value="1"/>
</dbReference>
<feature type="transmembrane region" description="Helical" evidence="1">
    <location>
        <begin position="489"/>
        <end position="512"/>
    </location>
</feature>
<evidence type="ECO:0000313" key="2">
    <source>
        <dbReference type="EMBL" id="KAJ4455112.1"/>
    </source>
</evidence>